<name>A0A5B7E941_PORTR</name>
<protein>
    <submittedName>
        <fullName evidence="3">Coactosin-like protein</fullName>
    </submittedName>
</protein>
<evidence type="ECO:0000313" key="4">
    <source>
        <dbReference type="Proteomes" id="UP000324222"/>
    </source>
</evidence>
<sequence length="227" mass="24931">MGLAGWRERGKRENLREGGGGSKPVAPPNDSPTHPPDPARPSVRPSVRPPVIHPPAPTTRPSHALYMTATCLLDQNTASPDFVSKLHLFTEALMIDHNCEGPLMLRVLVKARYQQDLKTCTSHFYTQCGIQSSLFGPMAVFKYEGSQVMVAAKGESFDDFKAQFGEDERAFAYIRLQTGDEMSKRSKFLLVTWVGLGVSPIKKAKMSTDKALVKEILAVSLAKDDVG</sequence>
<evidence type="ECO:0000313" key="3">
    <source>
        <dbReference type="EMBL" id="MPC29877.1"/>
    </source>
</evidence>
<dbReference type="GO" id="GO:0030833">
    <property type="term" value="P:regulation of actin filament polymerization"/>
    <property type="evidence" value="ECO:0007669"/>
    <property type="project" value="TreeGrafter"/>
</dbReference>
<comment type="caution">
    <text evidence="3">The sequence shown here is derived from an EMBL/GenBank/DDBJ whole genome shotgun (WGS) entry which is preliminary data.</text>
</comment>
<dbReference type="EMBL" id="VSRR010002154">
    <property type="protein sequence ID" value="MPC29877.1"/>
    <property type="molecule type" value="Genomic_DNA"/>
</dbReference>
<dbReference type="GO" id="GO:0030864">
    <property type="term" value="C:cortical actin cytoskeleton"/>
    <property type="evidence" value="ECO:0007669"/>
    <property type="project" value="TreeGrafter"/>
</dbReference>
<dbReference type="PANTHER" id="PTHR10829">
    <property type="entry name" value="CORTACTIN AND DREBRIN"/>
    <property type="match status" value="1"/>
</dbReference>
<dbReference type="InterPro" id="IPR029006">
    <property type="entry name" value="ADF-H/Gelsolin-like_dom_sf"/>
</dbReference>
<evidence type="ECO:0000256" key="1">
    <source>
        <dbReference type="SAM" id="MobiDB-lite"/>
    </source>
</evidence>
<dbReference type="Gene3D" id="3.40.20.10">
    <property type="entry name" value="Severin"/>
    <property type="match status" value="1"/>
</dbReference>
<feature type="compositionally biased region" description="Pro residues" evidence="1">
    <location>
        <begin position="25"/>
        <end position="39"/>
    </location>
</feature>
<dbReference type="InterPro" id="IPR002108">
    <property type="entry name" value="ADF-H"/>
</dbReference>
<accession>A0A5B7E941</accession>
<keyword evidence="4" id="KW-1185">Reference proteome</keyword>
<dbReference type="PROSITE" id="PS51263">
    <property type="entry name" value="ADF_H"/>
    <property type="match status" value="1"/>
</dbReference>
<feature type="region of interest" description="Disordered" evidence="1">
    <location>
        <begin position="1"/>
        <end position="61"/>
    </location>
</feature>
<dbReference type="PANTHER" id="PTHR10829:SF29">
    <property type="entry name" value="COACTOSIN-LIKE PROTEIN"/>
    <property type="match status" value="1"/>
</dbReference>
<proteinExistence type="predicted"/>
<dbReference type="CDD" id="cd11282">
    <property type="entry name" value="ADF_coactosin_like"/>
    <property type="match status" value="1"/>
</dbReference>
<gene>
    <name evidence="3" type="primary">COTL1</name>
    <name evidence="3" type="ORF">E2C01_023129</name>
</gene>
<reference evidence="3 4" key="1">
    <citation type="submission" date="2019-05" db="EMBL/GenBank/DDBJ databases">
        <title>Another draft genome of Portunus trituberculatus and its Hox gene families provides insights of decapod evolution.</title>
        <authorList>
            <person name="Jeong J.-H."/>
            <person name="Song I."/>
            <person name="Kim S."/>
            <person name="Choi T."/>
            <person name="Kim D."/>
            <person name="Ryu S."/>
            <person name="Kim W."/>
        </authorList>
    </citation>
    <scope>NUCLEOTIDE SEQUENCE [LARGE SCALE GENOMIC DNA]</scope>
    <source>
        <tissue evidence="3">Muscle</tissue>
    </source>
</reference>
<evidence type="ECO:0000259" key="2">
    <source>
        <dbReference type="PROSITE" id="PS51263"/>
    </source>
</evidence>
<dbReference type="AlphaFoldDB" id="A0A5B7E941"/>
<dbReference type="OrthoDB" id="20822at2759"/>
<feature type="compositionally biased region" description="Pro residues" evidence="1">
    <location>
        <begin position="47"/>
        <end position="58"/>
    </location>
</feature>
<dbReference type="Pfam" id="PF00241">
    <property type="entry name" value="Cofilin_ADF"/>
    <property type="match status" value="1"/>
</dbReference>
<feature type="compositionally biased region" description="Basic and acidic residues" evidence="1">
    <location>
        <begin position="1"/>
        <end position="16"/>
    </location>
</feature>
<dbReference type="GO" id="GO:0051015">
    <property type="term" value="F:actin filament binding"/>
    <property type="evidence" value="ECO:0007669"/>
    <property type="project" value="TreeGrafter"/>
</dbReference>
<feature type="domain" description="ADF-H" evidence="2">
    <location>
        <begin position="108"/>
        <end position="227"/>
    </location>
</feature>
<dbReference type="SUPFAM" id="SSF55753">
    <property type="entry name" value="Actin depolymerizing proteins"/>
    <property type="match status" value="1"/>
</dbReference>
<dbReference type="Proteomes" id="UP000324222">
    <property type="component" value="Unassembled WGS sequence"/>
</dbReference>
<dbReference type="GO" id="GO:0030427">
    <property type="term" value="C:site of polarized growth"/>
    <property type="evidence" value="ECO:0007669"/>
    <property type="project" value="TreeGrafter"/>
</dbReference>
<organism evidence="3 4">
    <name type="scientific">Portunus trituberculatus</name>
    <name type="common">Swimming crab</name>
    <name type="synonym">Neptunus trituberculatus</name>
    <dbReference type="NCBI Taxonomy" id="210409"/>
    <lineage>
        <taxon>Eukaryota</taxon>
        <taxon>Metazoa</taxon>
        <taxon>Ecdysozoa</taxon>
        <taxon>Arthropoda</taxon>
        <taxon>Crustacea</taxon>
        <taxon>Multicrustacea</taxon>
        <taxon>Malacostraca</taxon>
        <taxon>Eumalacostraca</taxon>
        <taxon>Eucarida</taxon>
        <taxon>Decapoda</taxon>
        <taxon>Pleocyemata</taxon>
        <taxon>Brachyura</taxon>
        <taxon>Eubrachyura</taxon>
        <taxon>Portunoidea</taxon>
        <taxon>Portunidae</taxon>
        <taxon>Portuninae</taxon>
        <taxon>Portunus</taxon>
    </lineage>
</organism>
<dbReference type="GO" id="GO:0005884">
    <property type="term" value="C:actin filament"/>
    <property type="evidence" value="ECO:0007669"/>
    <property type="project" value="TreeGrafter"/>
</dbReference>